<keyword evidence="4" id="KW-0808">Transferase</keyword>
<dbReference type="OrthoDB" id="671468at2"/>
<keyword evidence="3" id="KW-1133">Transmembrane helix</keyword>
<dbReference type="Pfam" id="PF13704">
    <property type="entry name" value="Glyco_tranf_2_4"/>
    <property type="match status" value="1"/>
</dbReference>
<name>A0A1G7B078_NIADE</name>
<accession>A0A1G7B078</accession>
<proteinExistence type="predicted"/>
<sequence length="273" mass="32398">MKLFIHTIFILRENIYFLEEWIDYHLLLGVDHFYLYDNSKSIGRNGSTPTTNKYNINFLKLTADISDEELDERFNNIISKYKGHITVVDWQPKNKNNEICYGQKESILHYLKNTPSIDSWTAFVDIDEFIFSRFELKNLITILDFNNFSDIILHQRKFDDRFNNLRCPVTKITKCIAGLDTSMWAPKHIIKHENFDTARVMNTWNIHHLPVICGYNTYCDATGKNLRFNHYNTNAAQLEWMDSFYKSEKNFAFNSNCTELLDRYNEMRSGSFK</sequence>
<protein>
    <submittedName>
        <fullName evidence="4">Glycosyl transferase family 2</fullName>
    </submittedName>
</protein>
<keyword evidence="5" id="KW-1185">Reference proteome</keyword>
<dbReference type="PANTHER" id="PTHR21461:SF69">
    <property type="entry name" value="GLYCOSYLTRANSFERASE FAMILY 92 PROTEIN"/>
    <property type="match status" value="1"/>
</dbReference>
<reference evidence="5" key="1">
    <citation type="submission" date="2016-10" db="EMBL/GenBank/DDBJ databases">
        <authorList>
            <person name="Varghese N."/>
            <person name="Submissions S."/>
        </authorList>
    </citation>
    <scope>NUCLEOTIDE SEQUENCE [LARGE SCALE GENOMIC DNA]</scope>
    <source>
        <strain evidence="5">DSM 25811 / CCM 8410 / LMG 26954 / E90</strain>
    </source>
</reference>
<evidence type="ECO:0000313" key="5">
    <source>
        <dbReference type="Proteomes" id="UP000198757"/>
    </source>
</evidence>
<dbReference type="PANTHER" id="PTHR21461">
    <property type="entry name" value="GLYCOSYLTRANSFERASE FAMILY 92 PROTEIN"/>
    <property type="match status" value="1"/>
</dbReference>
<comment type="subcellular location">
    <subcellularLocation>
        <location evidence="1">Membrane</location>
        <topology evidence="1">Single-pass membrane protein</topology>
    </subcellularLocation>
</comment>
<organism evidence="4 5">
    <name type="scientific">Niabella drilacis (strain DSM 25811 / CCM 8410 / CCUG 62505 / LMG 26954 / E90)</name>
    <dbReference type="NCBI Taxonomy" id="1285928"/>
    <lineage>
        <taxon>Bacteria</taxon>
        <taxon>Pseudomonadati</taxon>
        <taxon>Bacteroidota</taxon>
        <taxon>Chitinophagia</taxon>
        <taxon>Chitinophagales</taxon>
        <taxon>Chitinophagaceae</taxon>
        <taxon>Niabella</taxon>
    </lineage>
</organism>
<evidence type="ECO:0000313" key="4">
    <source>
        <dbReference type="EMBL" id="SDE20352.1"/>
    </source>
</evidence>
<gene>
    <name evidence="4" type="ORF">SAMN04487894_12621</name>
</gene>
<evidence type="ECO:0000256" key="2">
    <source>
        <dbReference type="ARBA" id="ARBA00022692"/>
    </source>
</evidence>
<keyword evidence="3" id="KW-0472">Membrane</keyword>
<dbReference type="GO" id="GO:0016757">
    <property type="term" value="F:glycosyltransferase activity"/>
    <property type="evidence" value="ECO:0007669"/>
    <property type="project" value="TreeGrafter"/>
</dbReference>
<dbReference type="Proteomes" id="UP000198757">
    <property type="component" value="Unassembled WGS sequence"/>
</dbReference>
<dbReference type="EMBL" id="FMZO01000026">
    <property type="protein sequence ID" value="SDE20352.1"/>
    <property type="molecule type" value="Genomic_DNA"/>
</dbReference>
<dbReference type="AlphaFoldDB" id="A0A1G7B078"/>
<evidence type="ECO:0000256" key="1">
    <source>
        <dbReference type="ARBA" id="ARBA00004167"/>
    </source>
</evidence>
<keyword evidence="2" id="KW-0812">Transmembrane</keyword>
<dbReference type="GO" id="GO:0016020">
    <property type="term" value="C:membrane"/>
    <property type="evidence" value="ECO:0007669"/>
    <property type="project" value="UniProtKB-SubCell"/>
</dbReference>
<dbReference type="STRING" id="1285928.SAMN04487894_12621"/>
<dbReference type="GO" id="GO:0005737">
    <property type="term" value="C:cytoplasm"/>
    <property type="evidence" value="ECO:0007669"/>
    <property type="project" value="TreeGrafter"/>
</dbReference>
<evidence type="ECO:0000256" key="3">
    <source>
        <dbReference type="ARBA" id="ARBA00022989"/>
    </source>
</evidence>